<evidence type="ECO:0000313" key="1">
    <source>
        <dbReference type="EMBL" id="CDW35188.1"/>
    </source>
</evidence>
<dbReference type="EMBL" id="HACA01017827">
    <property type="protein sequence ID" value="CDW35188.1"/>
    <property type="molecule type" value="Transcribed_RNA"/>
</dbReference>
<organism evidence="1">
    <name type="scientific">Lepeophtheirus salmonis</name>
    <name type="common">Salmon louse</name>
    <name type="synonym">Caligus salmonis</name>
    <dbReference type="NCBI Taxonomy" id="72036"/>
    <lineage>
        <taxon>Eukaryota</taxon>
        <taxon>Metazoa</taxon>
        <taxon>Ecdysozoa</taxon>
        <taxon>Arthropoda</taxon>
        <taxon>Crustacea</taxon>
        <taxon>Multicrustacea</taxon>
        <taxon>Hexanauplia</taxon>
        <taxon>Copepoda</taxon>
        <taxon>Siphonostomatoida</taxon>
        <taxon>Caligidae</taxon>
        <taxon>Lepeophtheirus</taxon>
    </lineage>
</organism>
<accession>A0A0K2UAC0</accession>
<sequence length="25" mass="3193">MITRRLCGRREARSYWGRKIYIYIM</sequence>
<name>A0A0K2UAC0_LEPSM</name>
<protein>
    <submittedName>
        <fullName evidence="1">Uncharacterized protein</fullName>
    </submittedName>
</protein>
<dbReference type="AlphaFoldDB" id="A0A0K2UAC0"/>
<reference evidence="1" key="1">
    <citation type="submission" date="2014-05" db="EMBL/GenBank/DDBJ databases">
        <authorList>
            <person name="Chronopoulou M."/>
        </authorList>
    </citation>
    <scope>NUCLEOTIDE SEQUENCE</scope>
    <source>
        <tissue evidence="1">Whole organism</tissue>
    </source>
</reference>
<proteinExistence type="predicted"/>